<dbReference type="OrthoDB" id="1932017at2759"/>
<dbReference type="EMBL" id="CM010715">
    <property type="protein sequence ID" value="RZC45760.1"/>
    <property type="molecule type" value="Genomic_DNA"/>
</dbReference>
<evidence type="ECO:0000313" key="3">
    <source>
        <dbReference type="Proteomes" id="UP000316621"/>
    </source>
</evidence>
<gene>
    <name evidence="2" type="ORF">C5167_038705</name>
</gene>
<feature type="compositionally biased region" description="Low complexity" evidence="1">
    <location>
        <begin position="64"/>
        <end position="79"/>
    </location>
</feature>
<name>A0A4Y7IDA0_PAPSO</name>
<evidence type="ECO:0000313" key="2">
    <source>
        <dbReference type="EMBL" id="RZC45760.1"/>
    </source>
</evidence>
<feature type="region of interest" description="Disordered" evidence="1">
    <location>
        <begin position="63"/>
        <end position="139"/>
    </location>
</feature>
<dbReference type="Gramene" id="RZC45760">
    <property type="protein sequence ID" value="RZC45760"/>
    <property type="gene ID" value="C5167_038705"/>
</dbReference>
<feature type="compositionally biased region" description="Polar residues" evidence="1">
    <location>
        <begin position="1"/>
        <end position="11"/>
    </location>
</feature>
<feature type="region of interest" description="Disordered" evidence="1">
    <location>
        <begin position="1"/>
        <end position="38"/>
    </location>
</feature>
<feature type="compositionally biased region" description="Polar residues" evidence="1">
    <location>
        <begin position="117"/>
        <end position="139"/>
    </location>
</feature>
<organism evidence="2 3">
    <name type="scientific">Papaver somniferum</name>
    <name type="common">Opium poppy</name>
    <dbReference type="NCBI Taxonomy" id="3469"/>
    <lineage>
        <taxon>Eukaryota</taxon>
        <taxon>Viridiplantae</taxon>
        <taxon>Streptophyta</taxon>
        <taxon>Embryophyta</taxon>
        <taxon>Tracheophyta</taxon>
        <taxon>Spermatophyta</taxon>
        <taxon>Magnoliopsida</taxon>
        <taxon>Ranunculales</taxon>
        <taxon>Papaveraceae</taxon>
        <taxon>Papaveroideae</taxon>
        <taxon>Papaver</taxon>
    </lineage>
</organism>
<accession>A0A4Y7IDA0</accession>
<reference evidence="2 3" key="1">
    <citation type="journal article" date="2018" name="Science">
        <title>The opium poppy genome and morphinan production.</title>
        <authorList>
            <person name="Guo L."/>
            <person name="Winzer T."/>
            <person name="Yang X."/>
            <person name="Li Y."/>
            <person name="Ning Z."/>
            <person name="He Z."/>
            <person name="Teodor R."/>
            <person name="Lu Y."/>
            <person name="Bowser T.A."/>
            <person name="Graham I.A."/>
            <person name="Ye K."/>
        </authorList>
    </citation>
    <scope>NUCLEOTIDE SEQUENCE [LARGE SCALE GENOMIC DNA]</scope>
    <source>
        <strain evidence="3">cv. HN1</strain>
        <tissue evidence="2">Leaves</tissue>
    </source>
</reference>
<evidence type="ECO:0000256" key="1">
    <source>
        <dbReference type="SAM" id="MobiDB-lite"/>
    </source>
</evidence>
<keyword evidence="3" id="KW-1185">Reference proteome</keyword>
<proteinExistence type="predicted"/>
<dbReference type="Proteomes" id="UP000316621">
    <property type="component" value="Chromosome 1"/>
</dbReference>
<protein>
    <submittedName>
        <fullName evidence="2">Uncharacterized protein</fullName>
    </submittedName>
</protein>
<dbReference type="AlphaFoldDB" id="A0A4Y7IDA0"/>
<sequence>MRPTEIISNGLISDKAISSGPSDTNQKPSSQSKSLDSKLKQTGFLPSGFIEQKNYSSKIYFDVSSSSQSSPSSNSNQSRSWEDNFSSDNAIIQERGVLSSVSTEEKEKRNLGLISEEVSNSTGYSESMVEDSNINDDPTQSLDDISEFTSGFNFPSGDDKEKVGLVSSKSSVDNQIRTQCNPDPKHVPISTPSADYFAQALEDKEKEAVVTQYMKDRYLPAIEMIKAVNDVSGIGGDIDDIIRMLIRSAIKKPEVFNFECRAAVLVV</sequence>